<comment type="caution">
    <text evidence="2">The sequence shown here is derived from an EMBL/GenBank/DDBJ whole genome shotgun (WGS) entry which is preliminary data.</text>
</comment>
<feature type="transmembrane region" description="Helical" evidence="1">
    <location>
        <begin position="27"/>
        <end position="46"/>
    </location>
</feature>
<dbReference type="EMBL" id="VGIR01000018">
    <property type="protein sequence ID" value="MBM3331081.1"/>
    <property type="molecule type" value="Genomic_DNA"/>
</dbReference>
<dbReference type="PIRSF" id="PIRSF021239">
    <property type="entry name" value="UCP021239"/>
    <property type="match status" value="1"/>
</dbReference>
<keyword evidence="1" id="KW-0812">Transmembrane</keyword>
<gene>
    <name evidence="2" type="ORF">FJY68_04415</name>
</gene>
<keyword evidence="1" id="KW-1133">Transmembrane helix</keyword>
<dbReference type="InterPro" id="IPR007437">
    <property type="entry name" value="DUF486"/>
</dbReference>
<dbReference type="SUPFAM" id="SSF103481">
    <property type="entry name" value="Multidrug resistance efflux transporter EmrE"/>
    <property type="match status" value="1"/>
</dbReference>
<organism evidence="2 3">
    <name type="scientific">candidate division WOR-3 bacterium</name>
    <dbReference type="NCBI Taxonomy" id="2052148"/>
    <lineage>
        <taxon>Bacteria</taxon>
        <taxon>Bacteria division WOR-3</taxon>
    </lineage>
</organism>
<evidence type="ECO:0000313" key="3">
    <source>
        <dbReference type="Proteomes" id="UP000779900"/>
    </source>
</evidence>
<dbReference type="InterPro" id="IPR037185">
    <property type="entry name" value="EmrE-like"/>
</dbReference>
<evidence type="ECO:0000256" key="1">
    <source>
        <dbReference type="SAM" id="Phobius"/>
    </source>
</evidence>
<sequence>MATIGLLIVSNIFMTFAWYGHLKYRNSPLLLAILASWGIALAEYCFQVPANRIGYGRFSGAQLKTIQEVITLVVFSVFSVVYLKEQLRWNYLVGFGLIVAAVFFIFKKW</sequence>
<keyword evidence="1" id="KW-0472">Membrane</keyword>
<dbReference type="Proteomes" id="UP000779900">
    <property type="component" value="Unassembled WGS sequence"/>
</dbReference>
<feature type="transmembrane region" description="Helical" evidence="1">
    <location>
        <begin position="66"/>
        <end position="83"/>
    </location>
</feature>
<feature type="transmembrane region" description="Helical" evidence="1">
    <location>
        <begin position="89"/>
        <end position="106"/>
    </location>
</feature>
<protein>
    <submittedName>
        <fullName evidence="2">DMT family protein</fullName>
    </submittedName>
</protein>
<reference evidence="2" key="1">
    <citation type="submission" date="2019-03" db="EMBL/GenBank/DDBJ databases">
        <title>Lake Tanganyika Metagenome-Assembled Genomes (MAGs).</title>
        <authorList>
            <person name="Tran P."/>
        </authorList>
    </citation>
    <scope>NUCLEOTIDE SEQUENCE</scope>
    <source>
        <strain evidence="2">K_DeepCast_150m_m2_040</strain>
    </source>
</reference>
<dbReference type="PANTHER" id="PTHR38482">
    <property type="entry name" value="DMT FAMILY PROTEIN"/>
    <property type="match status" value="1"/>
</dbReference>
<dbReference type="PANTHER" id="PTHR38482:SF1">
    <property type="entry name" value="DMT FAMILY PROTEIN"/>
    <property type="match status" value="1"/>
</dbReference>
<dbReference type="Pfam" id="PF04342">
    <property type="entry name" value="DMT_6"/>
    <property type="match status" value="1"/>
</dbReference>
<name>A0A937XFF2_UNCW3</name>
<evidence type="ECO:0000313" key="2">
    <source>
        <dbReference type="EMBL" id="MBM3331081.1"/>
    </source>
</evidence>
<dbReference type="AlphaFoldDB" id="A0A937XFF2"/>
<accession>A0A937XFF2</accession>
<proteinExistence type="predicted"/>